<reference evidence="2 3" key="1">
    <citation type="submission" date="2018-05" db="EMBL/GenBank/DDBJ databases">
        <title>Genomic Encyclopedia of Type Strains, Phase IV (KMG-IV): sequencing the most valuable type-strain genomes for metagenomic binning, comparative biology and taxonomic classification.</title>
        <authorList>
            <person name="Goeker M."/>
        </authorList>
    </citation>
    <scope>NUCLEOTIDE SEQUENCE [LARGE SCALE GENOMIC DNA]</scope>
    <source>
        <strain evidence="2 3">DSM 44704</strain>
    </source>
</reference>
<dbReference type="AlphaFoldDB" id="A0A318K108"/>
<organism evidence="2 3">
    <name type="scientific">Nocardia tenerifensis</name>
    <dbReference type="NCBI Taxonomy" id="228006"/>
    <lineage>
        <taxon>Bacteria</taxon>
        <taxon>Bacillati</taxon>
        <taxon>Actinomycetota</taxon>
        <taxon>Actinomycetes</taxon>
        <taxon>Mycobacteriales</taxon>
        <taxon>Nocardiaceae</taxon>
        <taxon>Nocardia</taxon>
    </lineage>
</organism>
<gene>
    <name evidence="2" type="ORF">DFR70_105279</name>
</gene>
<evidence type="ECO:0000313" key="2">
    <source>
        <dbReference type="EMBL" id="PXX64097.1"/>
    </source>
</evidence>
<accession>A0A318K108</accession>
<keyword evidence="3" id="KW-1185">Reference proteome</keyword>
<sequence>MKRIVAGGLVLGSIGLASLVGATQASAEAGLALETTTTAGSSAEDAEDAIIDAQDAITGAVSGSSNTISKTLSSLSGAVGGAMGGGQQPYPY</sequence>
<protein>
    <recommendedName>
        <fullName evidence="4">Secreted protein</fullName>
    </recommendedName>
</protein>
<feature type="signal peptide" evidence="1">
    <location>
        <begin position="1"/>
        <end position="27"/>
    </location>
</feature>
<evidence type="ECO:0008006" key="4">
    <source>
        <dbReference type="Google" id="ProtNLM"/>
    </source>
</evidence>
<evidence type="ECO:0000256" key="1">
    <source>
        <dbReference type="SAM" id="SignalP"/>
    </source>
</evidence>
<dbReference type="RefSeq" id="WP_040737478.1">
    <property type="nucleotide sequence ID" value="NZ_QJKF01000005.1"/>
</dbReference>
<comment type="caution">
    <text evidence="2">The sequence shown here is derived from an EMBL/GenBank/DDBJ whole genome shotgun (WGS) entry which is preliminary data.</text>
</comment>
<feature type="chain" id="PRO_5016384855" description="Secreted protein" evidence="1">
    <location>
        <begin position="28"/>
        <end position="92"/>
    </location>
</feature>
<name>A0A318K108_9NOCA</name>
<proteinExistence type="predicted"/>
<evidence type="ECO:0000313" key="3">
    <source>
        <dbReference type="Proteomes" id="UP000247569"/>
    </source>
</evidence>
<dbReference type="EMBL" id="QJKF01000005">
    <property type="protein sequence ID" value="PXX64097.1"/>
    <property type="molecule type" value="Genomic_DNA"/>
</dbReference>
<dbReference type="Proteomes" id="UP000247569">
    <property type="component" value="Unassembled WGS sequence"/>
</dbReference>
<keyword evidence="1" id="KW-0732">Signal</keyword>